<organism evidence="3 4">
    <name type="scientific">Frondihabitans cladoniiphilus</name>
    <dbReference type="NCBI Taxonomy" id="715785"/>
    <lineage>
        <taxon>Bacteria</taxon>
        <taxon>Bacillati</taxon>
        <taxon>Actinomycetota</taxon>
        <taxon>Actinomycetes</taxon>
        <taxon>Micrococcales</taxon>
        <taxon>Microbacteriaceae</taxon>
        <taxon>Frondihabitans</taxon>
    </lineage>
</organism>
<dbReference type="Gene3D" id="3.90.850.10">
    <property type="entry name" value="Fumarylacetoacetase-like, C-terminal domain"/>
    <property type="match status" value="1"/>
</dbReference>
<evidence type="ECO:0000259" key="2">
    <source>
        <dbReference type="Pfam" id="PF01557"/>
    </source>
</evidence>
<dbReference type="EMBL" id="BAABLM010000006">
    <property type="protein sequence ID" value="GAA4681844.1"/>
    <property type="molecule type" value="Genomic_DNA"/>
</dbReference>
<dbReference type="Proteomes" id="UP001501295">
    <property type="component" value="Unassembled WGS sequence"/>
</dbReference>
<dbReference type="InterPro" id="IPR036663">
    <property type="entry name" value="Fumarylacetoacetase_C_sf"/>
</dbReference>
<dbReference type="InterPro" id="IPR011234">
    <property type="entry name" value="Fumarylacetoacetase-like_C"/>
</dbReference>
<evidence type="ECO:0000313" key="3">
    <source>
        <dbReference type="EMBL" id="GAA4681844.1"/>
    </source>
</evidence>
<keyword evidence="4" id="KW-1185">Reference proteome</keyword>
<evidence type="ECO:0000313" key="4">
    <source>
        <dbReference type="Proteomes" id="UP001501295"/>
    </source>
</evidence>
<evidence type="ECO:0000256" key="1">
    <source>
        <dbReference type="ARBA" id="ARBA00022723"/>
    </source>
</evidence>
<dbReference type="Pfam" id="PF01557">
    <property type="entry name" value="FAA_hydrolase"/>
    <property type="match status" value="1"/>
</dbReference>
<dbReference type="SUPFAM" id="SSF56529">
    <property type="entry name" value="FAH"/>
    <property type="match status" value="1"/>
</dbReference>
<dbReference type="PANTHER" id="PTHR11820:SF90">
    <property type="entry name" value="FLUTATHIONE S-TRANSFERASE"/>
    <property type="match status" value="1"/>
</dbReference>
<comment type="caution">
    <text evidence="3">The sequence shown here is derived from an EMBL/GenBank/DDBJ whole genome shotgun (WGS) entry which is preliminary data.</text>
</comment>
<sequence length="243" mass="25084">MTEFVVTPAPLPTLAVADPGSGSEPGSESGARFPVRRILCVGRNYADHAREMGSDPDREPPFFFTKPGDAVLPASGTVPYPPLTAQLEFEIELVVAIGVGGASIPATSALEHVWGYGVGVDLTRRDRQQEAKDTRRPWDVAKGFDASAPITPLVPAASVDPSAGRIWLAVDGVVAQDGDLADMIWPVADIVASASNAWELAPGDLIMTGTPSGVGPLAPGAVVTGGIDGVGAFEFVVGFAPQS</sequence>
<gene>
    <name evidence="3" type="ORF">GCM10025780_29040</name>
</gene>
<reference evidence="4" key="1">
    <citation type="journal article" date="2019" name="Int. J. Syst. Evol. Microbiol.">
        <title>The Global Catalogue of Microorganisms (GCM) 10K type strain sequencing project: providing services to taxonomists for standard genome sequencing and annotation.</title>
        <authorList>
            <consortium name="The Broad Institute Genomics Platform"/>
            <consortium name="The Broad Institute Genome Sequencing Center for Infectious Disease"/>
            <person name="Wu L."/>
            <person name="Ma J."/>
        </authorList>
    </citation>
    <scope>NUCLEOTIDE SEQUENCE [LARGE SCALE GENOMIC DNA]</scope>
    <source>
        <strain evidence="4">JCM 18956</strain>
    </source>
</reference>
<name>A0ABP8W6N2_9MICO</name>
<protein>
    <submittedName>
        <fullName evidence="3">Fumarylacetoacetate hydrolase family protein</fullName>
    </submittedName>
</protein>
<accession>A0ABP8W6N2</accession>
<dbReference type="RefSeq" id="WP_345376644.1">
    <property type="nucleotide sequence ID" value="NZ_BAABLM010000006.1"/>
</dbReference>
<dbReference type="GO" id="GO:0016787">
    <property type="term" value="F:hydrolase activity"/>
    <property type="evidence" value="ECO:0007669"/>
    <property type="project" value="UniProtKB-KW"/>
</dbReference>
<dbReference type="PANTHER" id="PTHR11820">
    <property type="entry name" value="ACYLPYRUVASE"/>
    <property type="match status" value="1"/>
</dbReference>
<feature type="domain" description="Fumarylacetoacetase-like C-terminal" evidence="2">
    <location>
        <begin position="38"/>
        <end position="237"/>
    </location>
</feature>
<keyword evidence="1" id="KW-0479">Metal-binding</keyword>
<proteinExistence type="predicted"/>
<keyword evidence="3" id="KW-0378">Hydrolase</keyword>